<dbReference type="Proteomes" id="UP000701853">
    <property type="component" value="Chromosome 7"/>
</dbReference>
<sequence length="634" mass="73185">MARWQILLSEFDIVYVSQKAIKGSAVADFLASRALEDYEPLNFDFPNEELMCIAATEDSPWKLNFDGACNAVENGIGVVLVSPNGDHYPFTCKLDFDCTNNMAEYEACIMGLQAAIERGIKTLEVYGDSTLVIYQLRGEWETRDPKLINYRMVVLGLLREFDDITFNYLPRDENQMADALATLASMIKANKEEEMRPIQMSVYEAPAHCCNIEEEEKDDNPWLACDYVLDGEVLYKRRKDQVLLRCVDAVEAKLILEEVHEGVCGTHANEFKMARQIIRFGYYWATMEGDCINYAKKCHKCQIYGDKIHVPPSPLHVMTSPWPFSMWDMDVIRPISPKASNGHRFIFVVIDYFTKWVEATSYANVTKSAVSRFLKKEIICRYGMPERIISDNALNLNNKTIAEVCDQFKIKHHNSSPYRPKMNGAVEAANKNIKKIVGKMTETYKDWHEKLPFALLAYRTSVRTSTRATPFSLVYGMEASRYDQLNLIEEKRLKVIQHGQMYQKRMMRAYDKKVRPREFHEGDLVLKKILPIQKDFRGKWMPNWEGPYVVNKAFSGGALILTKMDGKSLPNPVNSDSVKRKQIEDSRSRLQTFMLKQIQDDLVFLCLQETNRGHSRFDSQMFSDIADLDFRHLF</sequence>
<feature type="domain" description="Integrase catalytic" evidence="2">
    <location>
        <begin position="317"/>
        <end position="478"/>
    </location>
</feature>
<evidence type="ECO:0000313" key="3">
    <source>
        <dbReference type="EMBL" id="KAG8489371.1"/>
    </source>
</evidence>
<comment type="caution">
    <text evidence="3">The sequence shown here is derived from an EMBL/GenBank/DDBJ whole genome shotgun (WGS) entry which is preliminary data.</text>
</comment>
<dbReference type="PROSITE" id="PS50994">
    <property type="entry name" value="INTEGRASE"/>
    <property type="match status" value="1"/>
</dbReference>
<keyword evidence="4" id="KW-1185">Reference proteome</keyword>
<evidence type="ECO:0000313" key="4">
    <source>
        <dbReference type="Proteomes" id="UP000701853"/>
    </source>
</evidence>
<organism evidence="3 4">
    <name type="scientific">Gossypium anomalum</name>
    <dbReference type="NCBI Taxonomy" id="47600"/>
    <lineage>
        <taxon>Eukaryota</taxon>
        <taxon>Viridiplantae</taxon>
        <taxon>Streptophyta</taxon>
        <taxon>Embryophyta</taxon>
        <taxon>Tracheophyta</taxon>
        <taxon>Spermatophyta</taxon>
        <taxon>Magnoliopsida</taxon>
        <taxon>eudicotyledons</taxon>
        <taxon>Gunneridae</taxon>
        <taxon>Pentapetalae</taxon>
        <taxon>rosids</taxon>
        <taxon>malvids</taxon>
        <taxon>Malvales</taxon>
        <taxon>Malvaceae</taxon>
        <taxon>Malvoideae</taxon>
        <taxon>Gossypium</taxon>
    </lineage>
</organism>
<dbReference type="SUPFAM" id="SSF53098">
    <property type="entry name" value="Ribonuclease H-like"/>
    <property type="match status" value="2"/>
</dbReference>
<gene>
    <name evidence="3" type="ORF">CXB51_017493</name>
</gene>
<dbReference type="GO" id="GO:0015074">
    <property type="term" value="P:DNA integration"/>
    <property type="evidence" value="ECO:0007669"/>
    <property type="project" value="InterPro"/>
</dbReference>
<dbReference type="CDD" id="cd09279">
    <property type="entry name" value="RNase_HI_like"/>
    <property type="match status" value="1"/>
</dbReference>
<feature type="domain" description="RNase H type-1" evidence="1">
    <location>
        <begin position="57"/>
        <end position="186"/>
    </location>
</feature>
<protein>
    <submittedName>
        <fullName evidence="3">Uncharacterized protein</fullName>
    </submittedName>
</protein>
<accession>A0A8J5YFM4</accession>
<dbReference type="GO" id="GO:0004523">
    <property type="term" value="F:RNA-DNA hybrid ribonuclease activity"/>
    <property type="evidence" value="ECO:0007669"/>
    <property type="project" value="InterPro"/>
</dbReference>
<dbReference type="InterPro" id="IPR002156">
    <property type="entry name" value="RNaseH_domain"/>
</dbReference>
<dbReference type="Gene3D" id="3.30.420.10">
    <property type="entry name" value="Ribonuclease H-like superfamily/Ribonuclease H"/>
    <property type="match status" value="2"/>
</dbReference>
<dbReference type="Pfam" id="PF17921">
    <property type="entry name" value="Integrase_H2C2"/>
    <property type="match status" value="1"/>
</dbReference>
<dbReference type="PROSITE" id="PS50879">
    <property type="entry name" value="RNASE_H_1"/>
    <property type="match status" value="1"/>
</dbReference>
<dbReference type="InterPro" id="IPR012337">
    <property type="entry name" value="RNaseH-like_sf"/>
</dbReference>
<dbReference type="InterPro" id="IPR036397">
    <property type="entry name" value="RNaseH_sf"/>
</dbReference>
<dbReference type="Gene3D" id="1.10.340.70">
    <property type="match status" value="1"/>
</dbReference>
<reference evidence="3 4" key="1">
    <citation type="journal article" date="2021" name="bioRxiv">
        <title>The Gossypium anomalum genome as a resource for cotton improvement and evolutionary analysis of hybrid incompatibility.</title>
        <authorList>
            <person name="Grover C.E."/>
            <person name="Yuan D."/>
            <person name="Arick M.A."/>
            <person name="Miller E.R."/>
            <person name="Hu G."/>
            <person name="Peterson D.G."/>
            <person name="Wendel J.F."/>
            <person name="Udall J.A."/>
        </authorList>
    </citation>
    <scope>NUCLEOTIDE SEQUENCE [LARGE SCALE GENOMIC DNA]</scope>
    <source>
        <strain evidence="3">JFW-Udall</strain>
        <tissue evidence="3">Leaf</tissue>
    </source>
</reference>
<dbReference type="Pfam" id="PF13456">
    <property type="entry name" value="RVT_3"/>
    <property type="match status" value="1"/>
</dbReference>
<dbReference type="InterPro" id="IPR041588">
    <property type="entry name" value="Integrase_H2C2"/>
</dbReference>
<dbReference type="Pfam" id="PF00665">
    <property type="entry name" value="rve"/>
    <property type="match status" value="1"/>
</dbReference>
<name>A0A8J5YFM4_9ROSI</name>
<dbReference type="PANTHER" id="PTHR48475:SF1">
    <property type="entry name" value="RNASE H TYPE-1 DOMAIN-CONTAINING PROTEIN"/>
    <property type="match status" value="1"/>
</dbReference>
<dbReference type="AlphaFoldDB" id="A0A8J5YFM4"/>
<dbReference type="OrthoDB" id="1934939at2759"/>
<dbReference type="GO" id="GO:0003676">
    <property type="term" value="F:nucleic acid binding"/>
    <property type="evidence" value="ECO:0007669"/>
    <property type="project" value="InterPro"/>
</dbReference>
<evidence type="ECO:0000259" key="2">
    <source>
        <dbReference type="PROSITE" id="PS50994"/>
    </source>
</evidence>
<evidence type="ECO:0000259" key="1">
    <source>
        <dbReference type="PROSITE" id="PS50879"/>
    </source>
</evidence>
<proteinExistence type="predicted"/>
<dbReference type="InterPro" id="IPR001584">
    <property type="entry name" value="Integrase_cat-core"/>
</dbReference>
<dbReference type="PANTHER" id="PTHR48475">
    <property type="entry name" value="RIBONUCLEASE H"/>
    <property type="match status" value="1"/>
</dbReference>
<dbReference type="EMBL" id="JAHUZN010000007">
    <property type="protein sequence ID" value="KAG8489371.1"/>
    <property type="molecule type" value="Genomic_DNA"/>
</dbReference>